<dbReference type="EC" id="3.2.1.26" evidence="2"/>
<dbReference type="InterPro" id="IPR023296">
    <property type="entry name" value="Glyco_hydro_beta-prop_sf"/>
</dbReference>
<dbReference type="GO" id="GO:0004564">
    <property type="term" value="F:beta-fructofuranosidase activity"/>
    <property type="evidence" value="ECO:0007669"/>
    <property type="project" value="UniProtKB-EC"/>
</dbReference>
<evidence type="ECO:0000313" key="8">
    <source>
        <dbReference type="Proteomes" id="UP000289497"/>
    </source>
</evidence>
<feature type="domain" description="Carbohydrate kinase PfkB" evidence="6">
    <location>
        <begin position="528"/>
        <end position="743"/>
    </location>
</feature>
<dbReference type="OrthoDB" id="9759709at2"/>
<dbReference type="InterPro" id="IPR013320">
    <property type="entry name" value="ConA-like_dom_sf"/>
</dbReference>
<dbReference type="InterPro" id="IPR018053">
    <property type="entry name" value="Glyco_hydro_32_AS"/>
</dbReference>
<dbReference type="Pfam" id="PF00294">
    <property type="entry name" value="PfkB"/>
    <property type="match status" value="1"/>
</dbReference>
<proteinExistence type="inferred from homology"/>
<keyword evidence="8" id="KW-1185">Reference proteome</keyword>
<dbReference type="RefSeq" id="WP_036434725.1">
    <property type="nucleotide sequence ID" value="NZ_LR215039.1"/>
</dbReference>
<dbReference type="PANTHER" id="PTHR43101">
    <property type="entry name" value="BETA-FRUCTOSIDASE"/>
    <property type="match status" value="1"/>
</dbReference>
<dbReference type="SUPFAM" id="SSF49899">
    <property type="entry name" value="Concanavalin A-like lectins/glucanases"/>
    <property type="match status" value="1"/>
</dbReference>
<dbReference type="GO" id="GO:0005975">
    <property type="term" value="P:carbohydrate metabolic process"/>
    <property type="evidence" value="ECO:0007669"/>
    <property type="project" value="InterPro"/>
</dbReference>
<dbReference type="SUPFAM" id="SSF75005">
    <property type="entry name" value="Arabinanase/levansucrase/invertase"/>
    <property type="match status" value="1"/>
</dbReference>
<dbReference type="Gene3D" id="3.40.1190.20">
    <property type="match status" value="1"/>
</dbReference>
<dbReference type="InterPro" id="IPR051214">
    <property type="entry name" value="GH32_Enzymes"/>
</dbReference>
<dbReference type="Proteomes" id="UP000289497">
    <property type="component" value="Chromosome"/>
</dbReference>
<keyword evidence="4 7" id="KW-0326">Glycosidase</keyword>
<accession>A0A449B746</accession>
<sequence length="821" mass="96151">MKNKKLLEYKKQLNLINKIASSHYYCAKKPFLNKSQIKINHQLFKNSPFKNLLHLHPYSGLLNDPNGLFFYDGWYYIFYQNVPDIAVHKLKNWRAYKTKDFIKYHDLGIIISPSNLTDKDGVFSGGALVYQNKIYLYYTGNSDTKSKFKLVNNEYTNVVEFNPQTNKISNKKTLFKVNKKLFTNDFRDPRPFYNDNDQKIYLFHGAQKRFTKKGAVALYSSSKPDKDFQYLGNIKFENDYLNFQDAYMFECPDFFRVGNKDVLSFSTQGAYYFGKNNQKRDVVVMIIGKMDFNSLTFKIENIQFADLGTEFYAPQSFNNTNQTIYLGWAASPEDVEVGNFKYQNAHFLNIPRIFELSNNKLLQKYHPFIKELIQKTQQNVQELKWENQPLLIQAENNSDFELIIKNNLGDWLSLKYKQNTLTLDRSNMSYLINPESGLIITRNININNFEMILDKTYCQIFINNGEEVFSFKYFINSEVYYKFNNINVTVNHLKGFNYDLENIFEPRLLVLGESTVHKFENELFKVEYLSGAGLSTATTAALINNSVYLASLLGKDTMGNKLVSFARTNNINSKYLLQKEKVKTKTLNNNSDYQTIAELNLWSNTSKDLFFNFEDNFDVLLINSNFMFLNPKQELEYLSVLKTVKQQNKLVAFKVNLNSKFYPLVTKQLKEKVFKFIRNSHIIQLSFNEFKLLFECEINQFNDIIKENKWSKKIFLITFEEHGTIVFVSKENTLVPNLERKYISHKATNNVSFGFFVALFAEHNFKLNNLKLKDIYYLILKANIAASLTSQKRGYAQSIPTLESIEKEFNKYIIKQEVKNV</sequence>
<reference evidence="7 8" key="1">
    <citation type="submission" date="2019-01" db="EMBL/GenBank/DDBJ databases">
        <authorList>
            <consortium name="Pathogen Informatics"/>
        </authorList>
    </citation>
    <scope>NUCLEOTIDE SEQUENCE [LARGE SCALE GENOMIC DNA]</scope>
    <source>
        <strain evidence="7 8">NCTC10179</strain>
    </source>
</reference>
<keyword evidence="3 7" id="KW-0378">Hydrolase</keyword>
<evidence type="ECO:0000256" key="3">
    <source>
        <dbReference type="ARBA" id="ARBA00022801"/>
    </source>
</evidence>
<evidence type="ECO:0000259" key="5">
    <source>
        <dbReference type="Pfam" id="PF00251"/>
    </source>
</evidence>
<gene>
    <name evidence="7" type="primary">scrB</name>
    <name evidence="7" type="ORF">NCTC10179_00592</name>
</gene>
<protein>
    <recommendedName>
        <fullName evidence="2">beta-fructofuranosidase</fullName>
        <ecNumber evidence="2">3.2.1.26</ecNumber>
    </recommendedName>
</protein>
<evidence type="ECO:0000256" key="1">
    <source>
        <dbReference type="ARBA" id="ARBA00009902"/>
    </source>
</evidence>
<dbReference type="PANTHER" id="PTHR43101:SF1">
    <property type="entry name" value="BETA-FRUCTOSIDASE"/>
    <property type="match status" value="1"/>
</dbReference>
<dbReference type="InterPro" id="IPR001362">
    <property type="entry name" value="Glyco_hydro_32"/>
</dbReference>
<evidence type="ECO:0000256" key="2">
    <source>
        <dbReference type="ARBA" id="ARBA00012758"/>
    </source>
</evidence>
<evidence type="ECO:0000259" key="6">
    <source>
        <dbReference type="Pfam" id="PF00294"/>
    </source>
</evidence>
<dbReference type="SUPFAM" id="SSF53613">
    <property type="entry name" value="Ribokinase-like"/>
    <property type="match status" value="1"/>
</dbReference>
<dbReference type="Gene3D" id="2.115.10.20">
    <property type="entry name" value="Glycosyl hydrolase domain, family 43"/>
    <property type="match status" value="1"/>
</dbReference>
<dbReference type="Pfam" id="PF00251">
    <property type="entry name" value="Glyco_hydro_32N"/>
    <property type="match status" value="1"/>
</dbReference>
<evidence type="ECO:0000313" key="7">
    <source>
        <dbReference type="EMBL" id="VEU76411.1"/>
    </source>
</evidence>
<name>A0A449B746_9BACT</name>
<dbReference type="AlphaFoldDB" id="A0A449B746"/>
<dbReference type="EMBL" id="LR215039">
    <property type="protein sequence ID" value="VEU76411.1"/>
    <property type="molecule type" value="Genomic_DNA"/>
</dbReference>
<dbReference type="InterPro" id="IPR029056">
    <property type="entry name" value="Ribokinase-like"/>
</dbReference>
<dbReference type="PROSITE" id="PS00609">
    <property type="entry name" value="GLYCOSYL_HYDROL_F32"/>
    <property type="match status" value="1"/>
</dbReference>
<organism evidence="7 8">
    <name type="scientific">Mycoplasmopsis columboralis</name>
    <dbReference type="NCBI Taxonomy" id="171282"/>
    <lineage>
        <taxon>Bacteria</taxon>
        <taxon>Bacillati</taxon>
        <taxon>Mycoplasmatota</taxon>
        <taxon>Mycoplasmoidales</taxon>
        <taxon>Metamycoplasmataceae</taxon>
        <taxon>Mycoplasmopsis</taxon>
    </lineage>
</organism>
<dbReference type="InterPro" id="IPR011611">
    <property type="entry name" value="PfkB_dom"/>
</dbReference>
<evidence type="ECO:0000256" key="4">
    <source>
        <dbReference type="ARBA" id="ARBA00023295"/>
    </source>
</evidence>
<feature type="domain" description="Glycosyl hydrolase family 32 N-terminal" evidence="5">
    <location>
        <begin position="54"/>
        <end position="364"/>
    </location>
</feature>
<comment type="similarity">
    <text evidence="1">Belongs to the glycosyl hydrolase 32 family.</text>
</comment>
<dbReference type="InterPro" id="IPR013148">
    <property type="entry name" value="Glyco_hydro_32_N"/>
</dbReference>
<dbReference type="KEGG" id="mcou:NCTC10179_00592"/>
<dbReference type="SMART" id="SM00640">
    <property type="entry name" value="Glyco_32"/>
    <property type="match status" value="1"/>
</dbReference>